<dbReference type="InterPro" id="IPR002293">
    <property type="entry name" value="AA/rel_permease1"/>
</dbReference>
<dbReference type="PANTHER" id="PTHR42770:SF15">
    <property type="entry name" value="GLUTAMATE_GAMMA-AMINOBUTYRATE ANTIPORTER-RELATED"/>
    <property type="match status" value="1"/>
</dbReference>
<feature type="transmembrane region" description="Helical" evidence="7">
    <location>
        <begin position="235"/>
        <end position="258"/>
    </location>
</feature>
<evidence type="ECO:0000256" key="7">
    <source>
        <dbReference type="SAM" id="Phobius"/>
    </source>
</evidence>
<gene>
    <name evidence="8" type="ORF">GCM10007094_28840</name>
</gene>
<dbReference type="RefSeq" id="WP_189437509.1">
    <property type="nucleotide sequence ID" value="NZ_BMXE01000005.1"/>
</dbReference>
<feature type="transmembrane region" description="Helical" evidence="7">
    <location>
        <begin position="336"/>
        <end position="356"/>
    </location>
</feature>
<protein>
    <submittedName>
        <fullName evidence="8">Amino acid transporter</fullName>
    </submittedName>
</protein>
<reference evidence="9" key="1">
    <citation type="journal article" date="2019" name="Int. J. Syst. Evol. Microbiol.">
        <title>The Global Catalogue of Microorganisms (GCM) 10K type strain sequencing project: providing services to taxonomists for standard genome sequencing and annotation.</title>
        <authorList>
            <consortium name="The Broad Institute Genomics Platform"/>
            <consortium name="The Broad Institute Genome Sequencing Center for Infectious Disease"/>
            <person name="Wu L."/>
            <person name="Ma J."/>
        </authorList>
    </citation>
    <scope>NUCLEOTIDE SEQUENCE [LARGE SCALE GENOMIC DNA]</scope>
    <source>
        <strain evidence="9">KCTC 12861</strain>
    </source>
</reference>
<organism evidence="8 9">
    <name type="scientific">Pseudovibrio japonicus</name>
    <dbReference type="NCBI Taxonomy" id="366534"/>
    <lineage>
        <taxon>Bacteria</taxon>
        <taxon>Pseudomonadati</taxon>
        <taxon>Pseudomonadota</taxon>
        <taxon>Alphaproteobacteria</taxon>
        <taxon>Hyphomicrobiales</taxon>
        <taxon>Stappiaceae</taxon>
        <taxon>Pseudovibrio</taxon>
    </lineage>
</organism>
<keyword evidence="3" id="KW-1003">Cell membrane</keyword>
<evidence type="ECO:0000256" key="2">
    <source>
        <dbReference type="ARBA" id="ARBA00022448"/>
    </source>
</evidence>
<evidence type="ECO:0000313" key="8">
    <source>
        <dbReference type="EMBL" id="GHB37746.1"/>
    </source>
</evidence>
<feature type="transmembrane region" description="Helical" evidence="7">
    <location>
        <begin position="278"/>
        <end position="299"/>
    </location>
</feature>
<accession>A0ABQ3EG52</accession>
<keyword evidence="4 7" id="KW-0812">Transmembrane</keyword>
<feature type="transmembrane region" description="Helical" evidence="7">
    <location>
        <begin position="196"/>
        <end position="214"/>
    </location>
</feature>
<evidence type="ECO:0000256" key="3">
    <source>
        <dbReference type="ARBA" id="ARBA00022475"/>
    </source>
</evidence>
<feature type="transmembrane region" description="Helical" evidence="7">
    <location>
        <begin position="439"/>
        <end position="459"/>
    </location>
</feature>
<evidence type="ECO:0000256" key="1">
    <source>
        <dbReference type="ARBA" id="ARBA00004651"/>
    </source>
</evidence>
<evidence type="ECO:0000256" key="6">
    <source>
        <dbReference type="ARBA" id="ARBA00023136"/>
    </source>
</evidence>
<dbReference type="Gene3D" id="1.20.1740.10">
    <property type="entry name" value="Amino acid/polyamine transporter I"/>
    <property type="match status" value="1"/>
</dbReference>
<dbReference type="EMBL" id="BMXE01000005">
    <property type="protein sequence ID" value="GHB37746.1"/>
    <property type="molecule type" value="Genomic_DNA"/>
</dbReference>
<feature type="transmembrane region" description="Helical" evidence="7">
    <location>
        <begin position="403"/>
        <end position="427"/>
    </location>
</feature>
<feature type="transmembrane region" description="Helical" evidence="7">
    <location>
        <begin position="123"/>
        <end position="143"/>
    </location>
</feature>
<evidence type="ECO:0000313" key="9">
    <source>
        <dbReference type="Proteomes" id="UP000637980"/>
    </source>
</evidence>
<dbReference type="PIRSF" id="PIRSF006060">
    <property type="entry name" value="AA_transporter"/>
    <property type="match status" value="1"/>
</dbReference>
<keyword evidence="9" id="KW-1185">Reference proteome</keyword>
<dbReference type="Pfam" id="PF13520">
    <property type="entry name" value="AA_permease_2"/>
    <property type="match status" value="1"/>
</dbReference>
<evidence type="ECO:0000256" key="5">
    <source>
        <dbReference type="ARBA" id="ARBA00022989"/>
    </source>
</evidence>
<keyword evidence="5 7" id="KW-1133">Transmembrane helix</keyword>
<dbReference type="Proteomes" id="UP000637980">
    <property type="component" value="Unassembled WGS sequence"/>
</dbReference>
<feature type="transmembrane region" description="Helical" evidence="7">
    <location>
        <begin position="12"/>
        <end position="30"/>
    </location>
</feature>
<dbReference type="PANTHER" id="PTHR42770">
    <property type="entry name" value="AMINO ACID TRANSPORTER-RELATED"/>
    <property type="match status" value="1"/>
</dbReference>
<feature type="transmembrane region" description="Helical" evidence="7">
    <location>
        <begin position="155"/>
        <end position="176"/>
    </location>
</feature>
<keyword evidence="6 7" id="KW-0472">Membrane</keyword>
<comment type="subcellular location">
    <subcellularLocation>
        <location evidence="1">Cell membrane</location>
        <topology evidence="1">Multi-pass membrane protein</topology>
    </subcellularLocation>
</comment>
<sequence length="479" mass="52372">MSKAAQTQPRHHITLWNLVFMTTALFMTMLNMPLMAQTGMKILFFNTAVVFCYILPIALISAELATGWPKHGVYTWVQEAFGTPIGFMAIFLQWFQSIFAMVATVAYTTATLAFVFDRPDDESPWLMFAGTIIIYWGATLANFRGTRVAKRISSYCLLAGTIFPSLLMITLGLLYVTGPARPVIDVSITTANVIPSLAETSTLFLFLSCLFGFLGMEASAGHATEVQNVRRTYPIAILIATSIGFSISLLGGLTIAMILPANEISNTLGVLQTYTVLLAHYGVLDLLPIAAILIAIGAAGQVSTWIAGPVKSLAVAGRDGMLPRFLQSSNSHDMPVPLMLVQATIATLIATAFVLHPNTNEVFLYVASTAVLLYSLMYLLLYSTAIRLRYKYPNVPRAYKVPFGNWGIWVLGSIGFSISLIAFIIGLRPPNQPDLLASTYLSIIIPGVCLTLSVPLILWKIRRTSWKSGKQTKKPRPTP</sequence>
<comment type="caution">
    <text evidence="8">The sequence shown here is derived from an EMBL/GenBank/DDBJ whole genome shotgun (WGS) entry which is preliminary data.</text>
</comment>
<feature type="transmembrane region" description="Helical" evidence="7">
    <location>
        <begin position="362"/>
        <end position="382"/>
    </location>
</feature>
<feature type="transmembrane region" description="Helical" evidence="7">
    <location>
        <begin position="98"/>
        <end position="117"/>
    </location>
</feature>
<dbReference type="InterPro" id="IPR050367">
    <property type="entry name" value="APC_superfamily"/>
</dbReference>
<evidence type="ECO:0000256" key="4">
    <source>
        <dbReference type="ARBA" id="ARBA00022692"/>
    </source>
</evidence>
<proteinExistence type="predicted"/>
<name>A0ABQ3EG52_9HYPH</name>
<feature type="transmembrane region" description="Helical" evidence="7">
    <location>
        <begin position="42"/>
        <end position="61"/>
    </location>
</feature>
<keyword evidence="2" id="KW-0813">Transport</keyword>